<dbReference type="Proteomes" id="UP000308600">
    <property type="component" value="Unassembled WGS sequence"/>
</dbReference>
<evidence type="ECO:0000313" key="1">
    <source>
        <dbReference type="EMBL" id="TFK63870.1"/>
    </source>
</evidence>
<keyword evidence="2" id="KW-1185">Reference proteome</keyword>
<feature type="non-terminal residue" evidence="1">
    <location>
        <position position="1"/>
    </location>
</feature>
<accession>A0ACD3ADZ8</accession>
<reference evidence="1 2" key="1">
    <citation type="journal article" date="2019" name="Nat. Ecol. Evol.">
        <title>Megaphylogeny resolves global patterns of mushroom evolution.</title>
        <authorList>
            <person name="Varga T."/>
            <person name="Krizsan K."/>
            <person name="Foldi C."/>
            <person name="Dima B."/>
            <person name="Sanchez-Garcia M."/>
            <person name="Sanchez-Ramirez S."/>
            <person name="Szollosi G.J."/>
            <person name="Szarkandi J.G."/>
            <person name="Papp V."/>
            <person name="Albert L."/>
            <person name="Andreopoulos W."/>
            <person name="Angelini C."/>
            <person name="Antonin V."/>
            <person name="Barry K.W."/>
            <person name="Bougher N.L."/>
            <person name="Buchanan P."/>
            <person name="Buyck B."/>
            <person name="Bense V."/>
            <person name="Catcheside P."/>
            <person name="Chovatia M."/>
            <person name="Cooper J."/>
            <person name="Damon W."/>
            <person name="Desjardin D."/>
            <person name="Finy P."/>
            <person name="Geml J."/>
            <person name="Haridas S."/>
            <person name="Hughes K."/>
            <person name="Justo A."/>
            <person name="Karasinski D."/>
            <person name="Kautmanova I."/>
            <person name="Kiss B."/>
            <person name="Kocsube S."/>
            <person name="Kotiranta H."/>
            <person name="LaButti K.M."/>
            <person name="Lechner B.E."/>
            <person name="Liimatainen K."/>
            <person name="Lipzen A."/>
            <person name="Lukacs Z."/>
            <person name="Mihaltcheva S."/>
            <person name="Morgado L.N."/>
            <person name="Niskanen T."/>
            <person name="Noordeloos M.E."/>
            <person name="Ohm R.A."/>
            <person name="Ortiz-Santana B."/>
            <person name="Ovrebo C."/>
            <person name="Racz N."/>
            <person name="Riley R."/>
            <person name="Savchenko A."/>
            <person name="Shiryaev A."/>
            <person name="Soop K."/>
            <person name="Spirin V."/>
            <person name="Szebenyi C."/>
            <person name="Tomsovsky M."/>
            <person name="Tulloss R.E."/>
            <person name="Uehling J."/>
            <person name="Grigoriev I.V."/>
            <person name="Vagvolgyi C."/>
            <person name="Papp T."/>
            <person name="Martin F.M."/>
            <person name="Miettinen O."/>
            <person name="Hibbett D.S."/>
            <person name="Nagy L.G."/>
        </authorList>
    </citation>
    <scope>NUCLEOTIDE SEQUENCE [LARGE SCALE GENOMIC DNA]</scope>
    <source>
        <strain evidence="1 2">NL-1719</strain>
    </source>
</reference>
<gene>
    <name evidence="1" type="ORF">BDN72DRAFT_847187</name>
</gene>
<protein>
    <submittedName>
        <fullName evidence="1">Uncharacterized protein</fullName>
    </submittedName>
</protein>
<proteinExistence type="predicted"/>
<name>A0ACD3ADZ8_9AGAR</name>
<dbReference type="EMBL" id="ML208500">
    <property type="protein sequence ID" value="TFK63870.1"/>
    <property type="molecule type" value="Genomic_DNA"/>
</dbReference>
<evidence type="ECO:0000313" key="2">
    <source>
        <dbReference type="Proteomes" id="UP000308600"/>
    </source>
</evidence>
<sequence length="270" mass="30650">RDSLDTAITLLQVSKFVHHRAEHVVNETVVISEDAIATELYPPQIANSCHDFTGFFNRYGQHILNLTLRELSDEKITSFLERCPATRRLRLGRFSSHFKAFETILDHVPKIEQLTAYFAKIAVPQDASLGRAYRQLTHLDMIMDGDTVPLMGWLAFLAQLPRLTHLAVDRESANEPVVLEVFRGCRKLQVMVLAGGDFQPNQGACTEATEGQEGVEDDRIVCLEVDTAKSWLAGARRERDMWRHAEEIILERRKRRQEGSELATCGITYS</sequence>
<organism evidence="1 2">
    <name type="scientific">Pluteus cervinus</name>
    <dbReference type="NCBI Taxonomy" id="181527"/>
    <lineage>
        <taxon>Eukaryota</taxon>
        <taxon>Fungi</taxon>
        <taxon>Dikarya</taxon>
        <taxon>Basidiomycota</taxon>
        <taxon>Agaricomycotina</taxon>
        <taxon>Agaricomycetes</taxon>
        <taxon>Agaricomycetidae</taxon>
        <taxon>Agaricales</taxon>
        <taxon>Pluteineae</taxon>
        <taxon>Pluteaceae</taxon>
        <taxon>Pluteus</taxon>
    </lineage>
</organism>